<dbReference type="Pfam" id="PF13585">
    <property type="entry name" value="CHU_C"/>
    <property type="match status" value="1"/>
</dbReference>
<evidence type="ECO:0000313" key="1">
    <source>
        <dbReference type="EMBL" id="AOW19241.1"/>
    </source>
</evidence>
<reference evidence="1 2" key="1">
    <citation type="submission" date="2016-10" db="EMBL/GenBank/DDBJ databases">
        <title>Lutibacter sp. LPB0138, isolated from marine gastropod.</title>
        <authorList>
            <person name="Kim E."/>
            <person name="Yi H."/>
        </authorList>
    </citation>
    <scope>NUCLEOTIDE SEQUENCE [LARGE SCALE GENOMIC DNA]</scope>
    <source>
        <strain evidence="1 2">LPB0138</strain>
    </source>
</reference>
<gene>
    <name evidence="1" type="ORF">LPB138_00425</name>
</gene>
<organism evidence="1 2">
    <name type="scientific">Urechidicola croceus</name>
    <dbReference type="NCBI Taxonomy" id="1850246"/>
    <lineage>
        <taxon>Bacteria</taxon>
        <taxon>Pseudomonadati</taxon>
        <taxon>Bacteroidota</taxon>
        <taxon>Flavobacteriia</taxon>
        <taxon>Flavobacteriales</taxon>
        <taxon>Flavobacteriaceae</taxon>
        <taxon>Urechidicola</taxon>
    </lineage>
</organism>
<protein>
    <recommendedName>
        <fullName evidence="3">CARDB domain-containing protein</fullName>
    </recommendedName>
</protein>
<dbReference type="EMBL" id="CP017478">
    <property type="protein sequence ID" value="AOW19241.1"/>
    <property type="molecule type" value="Genomic_DNA"/>
</dbReference>
<dbReference type="STRING" id="1850246.LPB138_00425"/>
<dbReference type="KEGG" id="lul:LPB138_00425"/>
<accession>A0A1D8P3Z6</accession>
<keyword evidence="2" id="KW-1185">Reference proteome</keyword>
<name>A0A1D8P3Z6_9FLAO</name>
<evidence type="ECO:0000313" key="2">
    <source>
        <dbReference type="Proteomes" id="UP000176050"/>
    </source>
</evidence>
<sequence length="591" mass="66602">MKKHYFYILIILSIISMNGQNVELVNQFGGRIDFTMIGNTLNTQENGLFAPCSINTESSTELELETTNNIIAAYLYWAGSGTGDFDVKLNGTDISATRRYDDIQESQNLSFFSAYAEVTELIQNNGNTTYTLSDLDLTDVIADYCPNGTNFAGWAILIIYENDSLPLNQINIYEGLQHVPDELNIELDQLNVIDNDGAKIGFLAWEGDAGISINESLRINGNLIGNPPLNPNNNAFNGTNSFTNESNLYNMDLDFYNIQNNIDIGDTDLNIQLTSSQDFVMINTVVTKLNSQLPDATIVIDEFEIENCNERETLLSFSVYNSNSTEVLPSNTPINIYINELLIATTFTSTSIQIDDFESFELNFVIPESELQEFTITTVVNENNDVLEIDSNNNTDFLVVNFPLPPVSVQPNNMETCNIGFGTGIFDLGAVYDTLSNSLDEDTELFFYPSEEDFLNNTNEINTAFEYTSLYNPQTIYIKTENTNTSCFSFTTFELTVYNCPPTIPDGFSPDGDSINDTFFIDGLYDIFIDFDLKIYNRYGNLVYEGNQQTQEWNGRLNNTKELVPTGVYFYVLYPNNIDYKTVQGRLYVSR</sequence>
<dbReference type="NCBIfam" id="TIGR04131">
    <property type="entry name" value="Bac_Flav_CTERM"/>
    <property type="match status" value="1"/>
</dbReference>
<proteinExistence type="predicted"/>
<dbReference type="InterPro" id="IPR026341">
    <property type="entry name" value="T9SS_type_B"/>
</dbReference>
<dbReference type="RefSeq" id="WP_070235371.1">
    <property type="nucleotide sequence ID" value="NZ_CP017478.1"/>
</dbReference>
<dbReference type="AlphaFoldDB" id="A0A1D8P3Z6"/>
<evidence type="ECO:0008006" key="3">
    <source>
        <dbReference type="Google" id="ProtNLM"/>
    </source>
</evidence>
<dbReference type="Proteomes" id="UP000176050">
    <property type="component" value="Chromosome"/>
</dbReference>